<feature type="region of interest" description="Disordered" evidence="1">
    <location>
        <begin position="25"/>
        <end position="110"/>
    </location>
</feature>
<evidence type="ECO:0000313" key="2">
    <source>
        <dbReference type="EMBL" id="URE06933.1"/>
    </source>
</evidence>
<dbReference type="AlphaFoldDB" id="A0A9E7G8Q2"/>
<feature type="compositionally biased region" description="Basic and acidic residues" evidence="1">
    <location>
        <begin position="87"/>
        <end position="100"/>
    </location>
</feature>
<evidence type="ECO:0000313" key="3">
    <source>
        <dbReference type="Proteomes" id="UP001055439"/>
    </source>
</evidence>
<dbReference type="Proteomes" id="UP001055439">
    <property type="component" value="Chromosome 5"/>
</dbReference>
<dbReference type="EMBL" id="CP097507">
    <property type="protein sequence ID" value="URE06933.1"/>
    <property type="molecule type" value="Genomic_DNA"/>
</dbReference>
<protein>
    <submittedName>
        <fullName evidence="2">GAGA-binding protein</fullName>
    </submittedName>
</protein>
<dbReference type="OrthoDB" id="1903765at2759"/>
<proteinExistence type="predicted"/>
<evidence type="ECO:0000256" key="1">
    <source>
        <dbReference type="SAM" id="MobiDB-lite"/>
    </source>
</evidence>
<organism evidence="2 3">
    <name type="scientific">Musa troglodytarum</name>
    <name type="common">fe'i banana</name>
    <dbReference type="NCBI Taxonomy" id="320322"/>
    <lineage>
        <taxon>Eukaryota</taxon>
        <taxon>Viridiplantae</taxon>
        <taxon>Streptophyta</taxon>
        <taxon>Embryophyta</taxon>
        <taxon>Tracheophyta</taxon>
        <taxon>Spermatophyta</taxon>
        <taxon>Magnoliopsida</taxon>
        <taxon>Liliopsida</taxon>
        <taxon>Zingiberales</taxon>
        <taxon>Musaceae</taxon>
        <taxon>Musa</taxon>
    </lineage>
</organism>
<gene>
    <name evidence="2" type="ORF">MUK42_19709</name>
</gene>
<keyword evidence="3" id="KW-1185">Reference proteome</keyword>
<reference evidence="2" key="1">
    <citation type="submission" date="2022-05" db="EMBL/GenBank/DDBJ databases">
        <title>The Musa troglodytarum L. genome provides insights into the mechanism of non-climacteric behaviour and enrichment of carotenoids.</title>
        <authorList>
            <person name="Wang J."/>
        </authorList>
    </citation>
    <scope>NUCLEOTIDE SEQUENCE</scope>
    <source>
        <tissue evidence="2">Leaf</tissue>
    </source>
</reference>
<name>A0A9E7G8Q2_9LILI</name>
<accession>A0A9E7G8Q2</accession>
<sequence length="110" mass="12210">MELGLGLAQTTARTCAFHHAGFSETSDLPVIDKGGNHRQIPSPSPFSHRCLRSSLPWNPTLHPVQRPPPNALRLLQSPDGWRHRNSSSKEQEYAGERDSTTAKAIKQMSQ</sequence>